<dbReference type="AlphaFoldDB" id="A0A0V1K5C8"/>
<dbReference type="Proteomes" id="UP000054826">
    <property type="component" value="Unassembled WGS sequence"/>
</dbReference>
<reference evidence="1 2" key="1">
    <citation type="submission" date="2015-01" db="EMBL/GenBank/DDBJ databases">
        <title>Evolution of Trichinella species and genotypes.</title>
        <authorList>
            <person name="Korhonen P.K."/>
            <person name="Edoardo P."/>
            <person name="Giuseppe L.R."/>
            <person name="Gasser R.B."/>
        </authorList>
    </citation>
    <scope>NUCLEOTIDE SEQUENCE [LARGE SCALE GENOMIC DNA]</scope>
    <source>
        <strain evidence="1">ISS176</strain>
    </source>
</reference>
<protein>
    <submittedName>
        <fullName evidence="1">Uncharacterized protein</fullName>
    </submittedName>
</protein>
<comment type="caution">
    <text evidence="1">The sequence shown here is derived from an EMBL/GenBank/DDBJ whole genome shotgun (WGS) entry which is preliminary data.</text>
</comment>
<proteinExistence type="predicted"/>
<gene>
    <name evidence="1" type="ORF">T4C_1731</name>
</gene>
<accession>A0A0V1K5C8</accession>
<evidence type="ECO:0000313" key="1">
    <source>
        <dbReference type="EMBL" id="KRZ42386.1"/>
    </source>
</evidence>
<evidence type="ECO:0000313" key="2">
    <source>
        <dbReference type="Proteomes" id="UP000054826"/>
    </source>
</evidence>
<organism evidence="1 2">
    <name type="scientific">Trichinella pseudospiralis</name>
    <name type="common">Parasitic roundworm</name>
    <dbReference type="NCBI Taxonomy" id="6337"/>
    <lineage>
        <taxon>Eukaryota</taxon>
        <taxon>Metazoa</taxon>
        <taxon>Ecdysozoa</taxon>
        <taxon>Nematoda</taxon>
        <taxon>Enoplea</taxon>
        <taxon>Dorylaimia</taxon>
        <taxon>Trichinellida</taxon>
        <taxon>Trichinellidae</taxon>
        <taxon>Trichinella</taxon>
    </lineage>
</organism>
<dbReference type="EMBL" id="JYDV01000014">
    <property type="protein sequence ID" value="KRZ42386.1"/>
    <property type="molecule type" value="Genomic_DNA"/>
</dbReference>
<name>A0A0V1K5C8_TRIPS</name>
<sequence length="200" mass="22795">MLDRAHRTIACGIWSELESNQRPMDIRPLNNDESGRTLTPFEAGCRQGETELRDGTVLEKRKSQADLEISLSPEERKSAMEEWLKFNRSIREIRVRAKRASGTRQSVRNENPAAGTSDSEWAARLLRQVSLLAQLLERKVLIIILFSSKFDFEPGPPPEARENQEESDLEIGNCTYWSDSAIALWWIQMRGDGSRLSSFG</sequence>